<sequence>EDFNDNWWPVVSNFWTQWGSYKQVNGDIRKVFTCHFTKHSESSSREKENIPNEKRRVTKTRPSGLCYAKIESDRIKRSKVIRDLVKNEAVKNYPPPAITLAVKEYAANKLGLGSSVCELTRKEVTNIKYKVRGPMEAHLIGNSNLKLDISESISYLIEKGYLVERYSVSQRSTKGIVFVHPYQLKKLERHGWLTLIDSTHKTNRYDWRLFTLYIRDTYGCWNVGAHFFVSSEDSDMVAEALLIVRKKCCRWSPRYMLLDQSSIEAKSIKKTFPGITASEQECQIIFCIVHVMRTWMQRIYEKEIHDIMIVAMHKRTKVGCENFVQDAISRCSVPAIKNYIKRNYMNNTQQWGLWARQHSPLLLQVTSTNPLESFHSELKKITSSLHGLIASAYGVDNDIMEEIHKFPFPFQNLLIREACSVINRLEKGKGTPGLTSLDCHCLFYNRYLLPCKHIFHENMYGNKLLTAEVWKRFQEMFEESGFEVYESQGSFVEYVQTEQQKGAENRRVSVVELTERIRDRYWHVEESGDVGR</sequence>
<feature type="domain" description="ZSWIM1/3 RNaseH-like" evidence="1">
    <location>
        <begin position="167"/>
        <end position="275"/>
    </location>
</feature>
<dbReference type="OrthoDB" id="5330842at2759"/>
<dbReference type="PANTHER" id="PTHR31569">
    <property type="entry name" value="SWIM-TYPE DOMAIN-CONTAINING PROTEIN"/>
    <property type="match status" value="1"/>
</dbReference>
<keyword evidence="3" id="KW-1185">Reference proteome</keyword>
<name>A0A9N9KB12_9GLOM</name>
<evidence type="ECO:0000313" key="2">
    <source>
        <dbReference type="EMBL" id="CAG8820899.1"/>
    </source>
</evidence>
<dbReference type="InterPro" id="IPR052579">
    <property type="entry name" value="Zinc_finger_SWIM"/>
</dbReference>
<feature type="non-terminal residue" evidence="2">
    <location>
        <position position="1"/>
    </location>
</feature>
<dbReference type="EMBL" id="CAJVQA010049783">
    <property type="protein sequence ID" value="CAG8820899.1"/>
    <property type="molecule type" value="Genomic_DNA"/>
</dbReference>
<organism evidence="2 3">
    <name type="scientific">Cetraspora pellucida</name>
    <dbReference type="NCBI Taxonomy" id="1433469"/>
    <lineage>
        <taxon>Eukaryota</taxon>
        <taxon>Fungi</taxon>
        <taxon>Fungi incertae sedis</taxon>
        <taxon>Mucoromycota</taxon>
        <taxon>Glomeromycotina</taxon>
        <taxon>Glomeromycetes</taxon>
        <taxon>Diversisporales</taxon>
        <taxon>Gigasporaceae</taxon>
        <taxon>Cetraspora</taxon>
    </lineage>
</organism>
<proteinExistence type="predicted"/>
<dbReference type="PANTHER" id="PTHR31569:SF4">
    <property type="entry name" value="SWIM-TYPE DOMAIN-CONTAINING PROTEIN"/>
    <property type="match status" value="1"/>
</dbReference>
<dbReference type="Proteomes" id="UP000789759">
    <property type="component" value="Unassembled WGS sequence"/>
</dbReference>
<gene>
    <name evidence="2" type="ORF">CPELLU_LOCUS19680</name>
</gene>
<evidence type="ECO:0000259" key="1">
    <source>
        <dbReference type="Pfam" id="PF21056"/>
    </source>
</evidence>
<dbReference type="AlphaFoldDB" id="A0A9N9KB12"/>
<feature type="non-terminal residue" evidence="2">
    <location>
        <position position="532"/>
    </location>
</feature>
<accession>A0A9N9KB12</accession>
<dbReference type="Pfam" id="PF21056">
    <property type="entry name" value="ZSWIM1-3_RNaseH-like"/>
    <property type="match status" value="1"/>
</dbReference>
<comment type="caution">
    <text evidence="2">The sequence shown here is derived from an EMBL/GenBank/DDBJ whole genome shotgun (WGS) entry which is preliminary data.</text>
</comment>
<reference evidence="2" key="1">
    <citation type="submission" date="2021-06" db="EMBL/GenBank/DDBJ databases">
        <authorList>
            <person name="Kallberg Y."/>
            <person name="Tangrot J."/>
            <person name="Rosling A."/>
        </authorList>
    </citation>
    <scope>NUCLEOTIDE SEQUENCE</scope>
    <source>
        <strain evidence="2">FL966</strain>
    </source>
</reference>
<dbReference type="InterPro" id="IPR048324">
    <property type="entry name" value="ZSWIM1-3_RNaseH-like"/>
</dbReference>
<evidence type="ECO:0000313" key="3">
    <source>
        <dbReference type="Proteomes" id="UP000789759"/>
    </source>
</evidence>
<protein>
    <submittedName>
        <fullName evidence="2">8940_t:CDS:1</fullName>
    </submittedName>
</protein>